<name>A0ABP0PHG3_9DINO</name>
<comment type="caution">
    <text evidence="2">The sequence shown here is derived from an EMBL/GenBank/DDBJ whole genome shotgun (WGS) entry which is preliminary data.</text>
</comment>
<feature type="compositionally biased region" description="Basic and acidic residues" evidence="1">
    <location>
        <begin position="1"/>
        <end position="11"/>
    </location>
</feature>
<evidence type="ECO:0000313" key="3">
    <source>
        <dbReference type="Proteomes" id="UP001642464"/>
    </source>
</evidence>
<dbReference type="Proteomes" id="UP001642464">
    <property type="component" value="Unassembled WGS sequence"/>
</dbReference>
<evidence type="ECO:0000256" key="1">
    <source>
        <dbReference type="SAM" id="MobiDB-lite"/>
    </source>
</evidence>
<keyword evidence="3" id="KW-1185">Reference proteome</keyword>
<organism evidence="2 3">
    <name type="scientific">Durusdinium trenchii</name>
    <dbReference type="NCBI Taxonomy" id="1381693"/>
    <lineage>
        <taxon>Eukaryota</taxon>
        <taxon>Sar</taxon>
        <taxon>Alveolata</taxon>
        <taxon>Dinophyceae</taxon>
        <taxon>Suessiales</taxon>
        <taxon>Symbiodiniaceae</taxon>
        <taxon>Durusdinium</taxon>
    </lineage>
</organism>
<feature type="region of interest" description="Disordered" evidence="1">
    <location>
        <begin position="1"/>
        <end position="22"/>
    </location>
</feature>
<proteinExistence type="predicted"/>
<reference evidence="2 3" key="1">
    <citation type="submission" date="2024-02" db="EMBL/GenBank/DDBJ databases">
        <authorList>
            <person name="Chen Y."/>
            <person name="Shah S."/>
            <person name="Dougan E. K."/>
            <person name="Thang M."/>
            <person name="Chan C."/>
        </authorList>
    </citation>
    <scope>NUCLEOTIDE SEQUENCE [LARGE SCALE GENOMIC DNA]</scope>
</reference>
<protein>
    <submittedName>
        <fullName evidence="2">Uncharacterized protein</fullName>
    </submittedName>
</protein>
<sequence>MKADVEPDQPHRSKGLLKGISPDQVASSGVNIYDPNLTVEQLWGEDAALSGGALLDHVLAYYSDGQKDIPFFYTPSEIPQARAVVKSPLSRELQESTVESYKKRIFLESISQVAAGEPVFKFRTTERKFPIESGTWNHRLEACYRAMSEQPHNLNVSSVMDRGLRSVKLVHPDIPWQIWERFINVHNTFHRGSAANFLEYMQETIKIEASWEHECLRTGLHSHNPRYKSYYRDFVMKTSMFFSEWDPFRKALSLTHILIKFKIWEELKKFFNSTVDFLNSDLDPNAVIACMHQLTLLITGNLQKYWKQEHTGILLSHALRHCVQPLVYLMRKNTQNTLNSIHYAGS</sequence>
<evidence type="ECO:0000313" key="2">
    <source>
        <dbReference type="EMBL" id="CAK9074464.1"/>
    </source>
</evidence>
<accession>A0ABP0PHG3</accession>
<gene>
    <name evidence="2" type="ORF">SCF082_LOCUS36255</name>
</gene>
<dbReference type="EMBL" id="CAXAMM010035557">
    <property type="protein sequence ID" value="CAK9074464.1"/>
    <property type="molecule type" value="Genomic_DNA"/>
</dbReference>